<feature type="binding site" evidence="18">
    <location>
        <begin position="138"/>
        <end position="144"/>
    </location>
    <ligand>
        <name>(6S)-NADPHX</name>
        <dbReference type="ChEBI" id="CHEBI:64076"/>
    </ligand>
</feature>
<evidence type="ECO:0000256" key="12">
    <source>
        <dbReference type="ARBA" id="ARBA00023239"/>
    </source>
</evidence>
<dbReference type="HAMAP" id="MF_01965">
    <property type="entry name" value="NADHX_dehydratase"/>
    <property type="match status" value="1"/>
</dbReference>
<evidence type="ECO:0000259" key="21">
    <source>
        <dbReference type="PROSITE" id="PS51385"/>
    </source>
</evidence>
<feature type="binding site" evidence="17">
    <location>
        <position position="446"/>
    </location>
    <ligand>
        <name>(6S)-NADPHX</name>
        <dbReference type="ChEBI" id="CHEBI:64076"/>
    </ligand>
</feature>
<dbReference type="PIRSF" id="PIRSF017184">
    <property type="entry name" value="Nnr"/>
    <property type="match status" value="1"/>
</dbReference>
<comment type="similarity">
    <text evidence="18">Belongs to the NnrE/AIBP family.</text>
</comment>
<dbReference type="InterPro" id="IPR030677">
    <property type="entry name" value="Nnr"/>
</dbReference>
<keyword evidence="13" id="KW-0511">Multifunctional enzyme</keyword>
<evidence type="ECO:0000256" key="8">
    <source>
        <dbReference type="ARBA" id="ARBA00022857"/>
    </source>
</evidence>
<keyword evidence="10 17" id="KW-0520">NAD</keyword>
<evidence type="ECO:0000256" key="16">
    <source>
        <dbReference type="ARBA" id="ARBA00049209"/>
    </source>
</evidence>
<evidence type="ECO:0000256" key="4">
    <source>
        <dbReference type="ARBA" id="ARBA00009524"/>
    </source>
</evidence>
<feature type="binding site" evidence="17">
    <location>
        <position position="325"/>
    </location>
    <ligand>
        <name>(6S)-NADPHX</name>
        <dbReference type="ChEBI" id="CHEBI:64076"/>
    </ligand>
</feature>
<evidence type="ECO:0000256" key="7">
    <source>
        <dbReference type="ARBA" id="ARBA00022840"/>
    </source>
</evidence>
<evidence type="ECO:0000256" key="10">
    <source>
        <dbReference type="ARBA" id="ARBA00023027"/>
    </source>
</evidence>
<feature type="binding site" evidence="18">
    <location>
        <begin position="72"/>
        <end position="76"/>
    </location>
    <ligand>
        <name>(6S)-NADPHX</name>
        <dbReference type="ChEBI" id="CHEBI:64076"/>
    </ligand>
</feature>
<proteinExistence type="inferred from homology"/>
<dbReference type="InterPro" id="IPR036652">
    <property type="entry name" value="YjeF_N_dom_sf"/>
</dbReference>
<evidence type="ECO:0000256" key="5">
    <source>
        <dbReference type="ARBA" id="ARBA00022723"/>
    </source>
</evidence>
<keyword evidence="23" id="KW-1185">Reference proteome</keyword>
<comment type="similarity">
    <text evidence="3 19">In the N-terminal section; belongs to the NnrE/AIBP family.</text>
</comment>
<keyword evidence="6 17" id="KW-0547">Nucleotide-binding</keyword>
<evidence type="ECO:0000256" key="1">
    <source>
        <dbReference type="ARBA" id="ARBA00000013"/>
    </source>
</evidence>
<evidence type="ECO:0000259" key="20">
    <source>
        <dbReference type="PROSITE" id="PS51383"/>
    </source>
</evidence>
<evidence type="ECO:0000256" key="2">
    <source>
        <dbReference type="ARBA" id="ARBA00000909"/>
    </source>
</evidence>
<dbReference type="InterPro" id="IPR017953">
    <property type="entry name" value="Carbohydrate_kinase_pred_CS"/>
</dbReference>
<feature type="binding site" evidence="18">
    <location>
        <position position="170"/>
    </location>
    <ligand>
        <name>K(+)</name>
        <dbReference type="ChEBI" id="CHEBI:29103"/>
    </ligand>
</feature>
<dbReference type="Pfam" id="PF01256">
    <property type="entry name" value="Carb_kinase"/>
    <property type="match status" value="1"/>
</dbReference>
<dbReference type="PANTHER" id="PTHR12592:SF0">
    <property type="entry name" value="ATP-DEPENDENT (S)-NAD(P)H-HYDRATE DEHYDRATASE"/>
    <property type="match status" value="1"/>
</dbReference>
<dbReference type="RefSeq" id="WP_198101026.1">
    <property type="nucleotide sequence ID" value="NZ_JAEDAL010000005.1"/>
</dbReference>
<dbReference type="GO" id="GO:0052856">
    <property type="term" value="F:NAD(P)HX epimerase activity"/>
    <property type="evidence" value="ECO:0007669"/>
    <property type="project" value="UniProtKB-UniRule"/>
</dbReference>
<comment type="catalytic activity">
    <reaction evidence="1 18 19">
        <text>(6R)-NADHX = (6S)-NADHX</text>
        <dbReference type="Rhea" id="RHEA:32215"/>
        <dbReference type="ChEBI" id="CHEBI:64074"/>
        <dbReference type="ChEBI" id="CHEBI:64075"/>
        <dbReference type="EC" id="5.1.99.6"/>
    </reaction>
</comment>
<dbReference type="HAMAP" id="MF_01966">
    <property type="entry name" value="NADHX_epimerase"/>
    <property type="match status" value="1"/>
</dbReference>
<comment type="catalytic activity">
    <reaction evidence="2 18 19">
        <text>(6R)-NADPHX = (6S)-NADPHX</text>
        <dbReference type="Rhea" id="RHEA:32227"/>
        <dbReference type="ChEBI" id="CHEBI:64076"/>
        <dbReference type="ChEBI" id="CHEBI:64077"/>
        <dbReference type="EC" id="5.1.99.6"/>
    </reaction>
</comment>
<dbReference type="GO" id="GO:0052855">
    <property type="term" value="F:ADP-dependent NAD(P)H-hydrate dehydratase activity"/>
    <property type="evidence" value="ECO:0007669"/>
    <property type="project" value="UniProtKB-UniRule"/>
</dbReference>
<evidence type="ECO:0000256" key="17">
    <source>
        <dbReference type="HAMAP-Rule" id="MF_01965"/>
    </source>
</evidence>
<comment type="cofactor">
    <cofactor evidence="18 19">
        <name>K(+)</name>
        <dbReference type="ChEBI" id="CHEBI:29103"/>
    </cofactor>
    <text evidence="18 19">Binds 1 potassium ion per subunit.</text>
</comment>
<dbReference type="EC" id="4.2.1.136" evidence="19"/>
<evidence type="ECO:0000256" key="9">
    <source>
        <dbReference type="ARBA" id="ARBA00022958"/>
    </source>
</evidence>
<dbReference type="EC" id="5.1.99.6" evidence="19"/>
<feature type="binding site" evidence="17">
    <location>
        <position position="379"/>
    </location>
    <ligand>
        <name>(6S)-NADPHX</name>
        <dbReference type="ChEBI" id="CHEBI:64076"/>
    </ligand>
</feature>
<gene>
    <name evidence="18" type="primary">nnrE</name>
    <name evidence="17" type="synonym">nnrD</name>
    <name evidence="22" type="ORF">I7X43_11160</name>
</gene>
<keyword evidence="9 18" id="KW-0630">Potassium</keyword>
<dbReference type="Gene3D" id="3.40.1190.20">
    <property type="match status" value="1"/>
</dbReference>
<sequence length="507" mass="52965">MSASIRRLTPLHAPEAAVGVQAIRALESQRLGAERGASPSPLMERAGWDAARLLRALNPAREPVHILCGPGNNGGDGLVCARHLRQMGDDISVYLPESVSRTADQAAALAAAIQAGVTVFTNPSPPKTTRWLVDALLGIGAQGPVHGALAETLHLWAQHPARRLALDLPSGLDADSGADGGALRCDHTLTFLRSKPGLWTGAGRGVCGEIWLSTLGEGLISDDAPLAPIQLGGHHLITDWLQWSPRSRQPHTSHKGRQGDVFVAGGELLGAGLLAAQAALWSGAGRVRLASAQNSLVLPHSPELILDALDGLDRHPNQTVVVGCGWGNQSSQPLEHLIERAARLVLDADGLNAVAHNPNLAQTLRSRSPLARASILTPHPLEAARLLGCDVSTVQRDRLAAAQAIAEQFRCTVVLKGSGSVIAHPNRQPWINTTGHNALATAGTGDVLAGWLGGLWAQSPTGDPQHLAAIGVAWHGAAADAVPTGSAPLTATELIKAMYALHPHSMI</sequence>
<dbReference type="SUPFAM" id="SSF53613">
    <property type="entry name" value="Ribokinase-like"/>
    <property type="match status" value="1"/>
</dbReference>
<accession>A0A931IWF6</accession>
<comment type="similarity">
    <text evidence="17">Belongs to the NnrD/CARKD family.</text>
</comment>
<feature type="domain" description="YjeF N-terminal" evidence="21">
    <location>
        <begin position="23"/>
        <end position="223"/>
    </location>
</feature>
<keyword evidence="5 18" id="KW-0479">Metal-binding</keyword>
<evidence type="ECO:0000256" key="18">
    <source>
        <dbReference type="HAMAP-Rule" id="MF_01966"/>
    </source>
</evidence>
<keyword evidence="7 17" id="KW-0067">ATP-binding</keyword>
<dbReference type="CDD" id="cd01171">
    <property type="entry name" value="YXKO-related"/>
    <property type="match status" value="1"/>
</dbReference>
<comment type="cofactor">
    <cofactor evidence="17">
        <name>Mg(2+)</name>
        <dbReference type="ChEBI" id="CHEBI:18420"/>
    </cofactor>
</comment>
<comment type="function">
    <text evidence="17">Catalyzes the dehydration of the S-form of NAD(P)HX at the expense of ADP, which is converted to AMP. Together with NAD(P)HX epimerase, which catalyzes the epimerization of the S- and R-forms, the enzyme allows the repair of both epimers of NAD(P)HX, a damaged form of NAD(P)H that is a result of enzymatic or heat-dependent hydration.</text>
</comment>
<feature type="binding site" evidence="18">
    <location>
        <position position="167"/>
    </location>
    <ligand>
        <name>(6S)-NADPHX</name>
        <dbReference type="ChEBI" id="CHEBI:64076"/>
    </ligand>
</feature>
<evidence type="ECO:0000256" key="13">
    <source>
        <dbReference type="ARBA" id="ARBA00023268"/>
    </source>
</evidence>
<dbReference type="NCBIfam" id="TIGR00197">
    <property type="entry name" value="yjeF_nterm"/>
    <property type="match status" value="1"/>
</dbReference>
<reference evidence="22" key="1">
    <citation type="submission" date="2020-12" db="EMBL/GenBank/DDBJ databases">
        <title>The genome sequence of Inhella sp. 4Y17.</title>
        <authorList>
            <person name="Liu Y."/>
        </authorList>
    </citation>
    <scope>NUCLEOTIDE SEQUENCE</scope>
    <source>
        <strain evidence="22">4Y10</strain>
    </source>
</reference>
<dbReference type="InterPro" id="IPR004443">
    <property type="entry name" value="YjeF_N_dom"/>
</dbReference>
<feature type="domain" description="YjeF C-terminal" evidence="20">
    <location>
        <begin position="237"/>
        <end position="505"/>
    </location>
</feature>
<evidence type="ECO:0000256" key="3">
    <source>
        <dbReference type="ARBA" id="ARBA00006001"/>
    </source>
</evidence>
<comment type="similarity">
    <text evidence="4 19">In the C-terminal section; belongs to the NnrD/CARKD family.</text>
</comment>
<evidence type="ECO:0000313" key="22">
    <source>
        <dbReference type="EMBL" id="MBH9553404.1"/>
    </source>
</evidence>
<dbReference type="AlphaFoldDB" id="A0A931IWF6"/>
<dbReference type="GO" id="GO:0110051">
    <property type="term" value="P:metabolite repair"/>
    <property type="evidence" value="ECO:0007669"/>
    <property type="project" value="TreeGrafter"/>
</dbReference>
<evidence type="ECO:0000256" key="14">
    <source>
        <dbReference type="ARBA" id="ARBA00025153"/>
    </source>
</evidence>
<comment type="subunit">
    <text evidence="17">Homotetramer.</text>
</comment>
<comment type="catalytic activity">
    <reaction evidence="16 17 19">
        <text>(6S)-NADPHX + ADP = AMP + phosphate + NADPH + H(+)</text>
        <dbReference type="Rhea" id="RHEA:32235"/>
        <dbReference type="ChEBI" id="CHEBI:15378"/>
        <dbReference type="ChEBI" id="CHEBI:43474"/>
        <dbReference type="ChEBI" id="CHEBI:57783"/>
        <dbReference type="ChEBI" id="CHEBI:64076"/>
        <dbReference type="ChEBI" id="CHEBI:456215"/>
        <dbReference type="ChEBI" id="CHEBI:456216"/>
        <dbReference type="EC" id="4.2.1.136"/>
    </reaction>
</comment>
<dbReference type="InterPro" id="IPR000631">
    <property type="entry name" value="CARKD"/>
</dbReference>
<keyword evidence="11 18" id="KW-0413">Isomerase</keyword>
<dbReference type="GO" id="GO:0046496">
    <property type="term" value="P:nicotinamide nucleotide metabolic process"/>
    <property type="evidence" value="ECO:0007669"/>
    <property type="project" value="UniProtKB-UniRule"/>
</dbReference>
<feature type="binding site" evidence="17">
    <location>
        <position position="271"/>
    </location>
    <ligand>
        <name>(6S)-NADPHX</name>
        <dbReference type="ChEBI" id="CHEBI:64076"/>
    </ligand>
</feature>
<comment type="function">
    <text evidence="14 19">Bifunctional enzyme that catalyzes the epimerization of the S- and R-forms of NAD(P)HX and the dehydration of the S-form of NAD(P)HX at the expense of ADP, which is converted to AMP. This allows the repair of both epimers of NAD(P)HX, a damaged form of NAD(P)H that is a result of enzymatic or heat-dependent hydration.</text>
</comment>
<dbReference type="InterPro" id="IPR029056">
    <property type="entry name" value="Ribokinase-like"/>
</dbReference>
<dbReference type="Proteomes" id="UP000620139">
    <property type="component" value="Unassembled WGS sequence"/>
</dbReference>
<evidence type="ECO:0000256" key="19">
    <source>
        <dbReference type="PIRNR" id="PIRNR017184"/>
    </source>
</evidence>
<dbReference type="Pfam" id="PF03853">
    <property type="entry name" value="YjeF_N"/>
    <property type="match status" value="1"/>
</dbReference>
<evidence type="ECO:0000256" key="15">
    <source>
        <dbReference type="ARBA" id="ARBA00048238"/>
    </source>
</evidence>
<dbReference type="PROSITE" id="PS01050">
    <property type="entry name" value="YJEF_C_2"/>
    <property type="match status" value="1"/>
</dbReference>
<feature type="binding site" evidence="18">
    <location>
        <position position="134"/>
    </location>
    <ligand>
        <name>K(+)</name>
        <dbReference type="ChEBI" id="CHEBI:29103"/>
    </ligand>
</feature>
<feature type="binding site" evidence="17">
    <location>
        <position position="445"/>
    </location>
    <ligand>
        <name>AMP</name>
        <dbReference type="ChEBI" id="CHEBI:456215"/>
    </ligand>
</feature>
<keyword evidence="8 17" id="KW-0521">NADP</keyword>
<organism evidence="22 23">
    <name type="scientific">Inhella gelatinilytica</name>
    <dbReference type="NCBI Taxonomy" id="2795030"/>
    <lineage>
        <taxon>Bacteria</taxon>
        <taxon>Pseudomonadati</taxon>
        <taxon>Pseudomonadota</taxon>
        <taxon>Betaproteobacteria</taxon>
        <taxon>Burkholderiales</taxon>
        <taxon>Sphaerotilaceae</taxon>
        <taxon>Inhella</taxon>
    </lineage>
</organism>
<evidence type="ECO:0000256" key="11">
    <source>
        <dbReference type="ARBA" id="ARBA00023235"/>
    </source>
</evidence>
<dbReference type="SUPFAM" id="SSF64153">
    <property type="entry name" value="YjeF N-terminal domain-like"/>
    <property type="match status" value="1"/>
</dbReference>
<comment type="caution">
    <text evidence="18">Lacks conserved residue(s) required for the propagation of feature annotation.</text>
</comment>
<dbReference type="EMBL" id="JAEDAL010000005">
    <property type="protein sequence ID" value="MBH9553404.1"/>
    <property type="molecule type" value="Genomic_DNA"/>
</dbReference>
<dbReference type="GO" id="GO:0005524">
    <property type="term" value="F:ATP binding"/>
    <property type="evidence" value="ECO:0007669"/>
    <property type="project" value="UniProtKB-UniRule"/>
</dbReference>
<protein>
    <recommendedName>
        <fullName evidence="19">Bifunctional NAD(P)H-hydrate repair enzyme</fullName>
    </recommendedName>
    <alternativeName>
        <fullName evidence="19">Nicotinamide nucleotide repair protein</fullName>
    </alternativeName>
    <domain>
        <recommendedName>
            <fullName evidence="19">ADP-dependent (S)-NAD(P)H-hydrate dehydratase</fullName>
            <ecNumber evidence="19">4.2.1.136</ecNumber>
        </recommendedName>
        <alternativeName>
            <fullName evidence="19">ADP-dependent NAD(P)HX dehydratase</fullName>
        </alternativeName>
    </domain>
    <domain>
        <recommendedName>
            <fullName evidence="19">NAD(P)H-hydrate epimerase</fullName>
            <ecNumber evidence="19">5.1.99.6</ecNumber>
        </recommendedName>
    </domain>
</protein>
<dbReference type="PANTHER" id="PTHR12592">
    <property type="entry name" value="ATP-DEPENDENT (S)-NAD(P)H-HYDRATE DEHYDRATASE FAMILY MEMBER"/>
    <property type="match status" value="1"/>
</dbReference>
<comment type="catalytic activity">
    <reaction evidence="15 17 19">
        <text>(6S)-NADHX + ADP = AMP + phosphate + NADH + H(+)</text>
        <dbReference type="Rhea" id="RHEA:32223"/>
        <dbReference type="ChEBI" id="CHEBI:15378"/>
        <dbReference type="ChEBI" id="CHEBI:43474"/>
        <dbReference type="ChEBI" id="CHEBI:57945"/>
        <dbReference type="ChEBI" id="CHEBI:64074"/>
        <dbReference type="ChEBI" id="CHEBI:456215"/>
        <dbReference type="ChEBI" id="CHEBI:456216"/>
        <dbReference type="EC" id="4.2.1.136"/>
    </reaction>
</comment>
<keyword evidence="12 17" id="KW-0456">Lyase</keyword>
<dbReference type="Gene3D" id="3.40.50.10260">
    <property type="entry name" value="YjeF N-terminal domain"/>
    <property type="match status" value="1"/>
</dbReference>
<comment type="function">
    <text evidence="18">Catalyzes the epimerization of the S- and R-forms of NAD(P)HX, a damaged form of NAD(P)H that is a result of enzymatic or heat-dependent hydration. This is a prerequisite for the S-specific NAD(P)H-hydrate dehydratase to allow the repair of both epimers of NAD(P)HX.</text>
</comment>
<dbReference type="GO" id="GO:0046872">
    <property type="term" value="F:metal ion binding"/>
    <property type="evidence" value="ECO:0007669"/>
    <property type="project" value="UniProtKB-UniRule"/>
</dbReference>
<feature type="binding site" evidence="18">
    <location>
        <position position="73"/>
    </location>
    <ligand>
        <name>K(+)</name>
        <dbReference type="ChEBI" id="CHEBI:29103"/>
    </ligand>
</feature>
<feature type="binding site" evidence="17">
    <location>
        <begin position="416"/>
        <end position="420"/>
    </location>
    <ligand>
        <name>AMP</name>
        <dbReference type="ChEBI" id="CHEBI:456215"/>
    </ligand>
</feature>
<comment type="caution">
    <text evidence="22">The sequence shown here is derived from an EMBL/GenBank/DDBJ whole genome shotgun (WGS) entry which is preliminary data.</text>
</comment>
<dbReference type="NCBIfam" id="TIGR00196">
    <property type="entry name" value="yjeF_cterm"/>
    <property type="match status" value="1"/>
</dbReference>
<evidence type="ECO:0000313" key="23">
    <source>
        <dbReference type="Proteomes" id="UP000620139"/>
    </source>
</evidence>
<dbReference type="PROSITE" id="PS51385">
    <property type="entry name" value="YJEF_N"/>
    <property type="match status" value="1"/>
</dbReference>
<evidence type="ECO:0000256" key="6">
    <source>
        <dbReference type="ARBA" id="ARBA00022741"/>
    </source>
</evidence>
<name>A0A931IWF6_9BURK</name>
<dbReference type="PROSITE" id="PS51383">
    <property type="entry name" value="YJEF_C_3"/>
    <property type="match status" value="1"/>
</dbReference>